<evidence type="ECO:0000259" key="3">
    <source>
        <dbReference type="Pfam" id="PF09323"/>
    </source>
</evidence>
<dbReference type="Pfam" id="PF21537">
    <property type="entry name" value="DUF1980_C"/>
    <property type="match status" value="1"/>
</dbReference>
<gene>
    <name evidence="5" type="ORF">CHM34_13025</name>
</gene>
<feature type="transmembrane region" description="Helical" evidence="2">
    <location>
        <begin position="66"/>
        <end position="85"/>
    </location>
</feature>
<dbReference type="NCBIfam" id="TIGR03943">
    <property type="entry name" value="TIGR03943 family putative permease subunit"/>
    <property type="match status" value="1"/>
</dbReference>
<dbReference type="AlphaFoldDB" id="A0A235B3Q1"/>
<evidence type="ECO:0000313" key="6">
    <source>
        <dbReference type="Proteomes" id="UP000215459"/>
    </source>
</evidence>
<keyword evidence="6" id="KW-1185">Reference proteome</keyword>
<proteinExistence type="predicted"/>
<keyword evidence="2" id="KW-0812">Transmembrane</keyword>
<keyword evidence="2" id="KW-0472">Membrane</keyword>
<feature type="domain" description="DUF1980" evidence="4">
    <location>
        <begin position="156"/>
        <end position="285"/>
    </location>
</feature>
<comment type="caution">
    <text evidence="5">The sequence shown here is derived from an EMBL/GenBank/DDBJ whole genome shotgun (WGS) entry which is preliminary data.</text>
</comment>
<evidence type="ECO:0000313" key="5">
    <source>
        <dbReference type="EMBL" id="OYD06862.1"/>
    </source>
</evidence>
<feature type="compositionally biased region" description="Acidic residues" evidence="1">
    <location>
        <begin position="129"/>
        <end position="140"/>
    </location>
</feature>
<evidence type="ECO:0000256" key="1">
    <source>
        <dbReference type="SAM" id="MobiDB-lite"/>
    </source>
</evidence>
<dbReference type="Proteomes" id="UP000215459">
    <property type="component" value="Unassembled WGS sequence"/>
</dbReference>
<feature type="transmembrane region" description="Helical" evidence="2">
    <location>
        <begin position="34"/>
        <end position="54"/>
    </location>
</feature>
<dbReference type="Pfam" id="PF09323">
    <property type="entry name" value="DUF1980"/>
    <property type="match status" value="1"/>
</dbReference>
<dbReference type="InterPro" id="IPR048493">
    <property type="entry name" value="DUF1980_N"/>
</dbReference>
<feature type="region of interest" description="Disordered" evidence="1">
    <location>
        <begin position="105"/>
        <end position="154"/>
    </location>
</feature>
<dbReference type="InterPro" id="IPR015402">
    <property type="entry name" value="DUF1980"/>
</dbReference>
<keyword evidence="2" id="KW-1133">Transmembrane helix</keyword>
<evidence type="ECO:0000259" key="4">
    <source>
        <dbReference type="Pfam" id="PF21537"/>
    </source>
</evidence>
<dbReference type="InterPro" id="IPR048447">
    <property type="entry name" value="DUF1980_C"/>
</dbReference>
<feature type="transmembrane region" description="Helical" evidence="2">
    <location>
        <begin position="6"/>
        <end position="22"/>
    </location>
</feature>
<dbReference type="InterPro" id="IPR052955">
    <property type="entry name" value="UPF0703_membrane_permease"/>
</dbReference>
<feature type="domain" description="DUF1980" evidence="3">
    <location>
        <begin position="5"/>
        <end position="98"/>
    </location>
</feature>
<accession>A0A235B3Q1</accession>
<evidence type="ECO:0000256" key="2">
    <source>
        <dbReference type="SAM" id="Phobius"/>
    </source>
</evidence>
<reference evidence="5 6" key="1">
    <citation type="submission" date="2017-07" db="EMBL/GenBank/DDBJ databases">
        <title>The genome sequence of Paludifilum halophilum highlights mechanisms for microbial adaptation to high salt environemnts.</title>
        <authorList>
            <person name="Belbahri L."/>
        </authorList>
    </citation>
    <scope>NUCLEOTIDE SEQUENCE [LARGE SCALE GENOMIC DNA]</scope>
    <source>
        <strain evidence="5 6">DSM 102817</strain>
    </source>
</reference>
<sequence>MGSFLRIVICFGTAVMLIHMLITGELRLFINPRFTPLIIFSTLLLILFGLVQIWHLKQPAPHRIGGWGYILLCFPILAFILVPPAPLNSSMASKKGINYLSPEAMESQQVLTKEEKERRTGERGSNDPSPEDNSELNDEELLSKPPSNEESYDPNPYYNKIVKKLKAAAVIELDDKNYIDRLTTLQMYDKELKGKPVKVKGFIFRADNMPEGVVLVSRYSITCCTADASVIGIFAKFPGSDQIKEGTWIEVKGGLDSIVVERSRVPFIEAPSHRVVEAPKDPYVYANY</sequence>
<feature type="compositionally biased region" description="Basic and acidic residues" evidence="1">
    <location>
        <begin position="112"/>
        <end position="125"/>
    </location>
</feature>
<name>A0A235B3Q1_9BACL</name>
<dbReference type="RefSeq" id="WP_094265062.1">
    <property type="nucleotide sequence ID" value="NZ_NOWF01000008.1"/>
</dbReference>
<dbReference type="OrthoDB" id="9770408at2"/>
<protein>
    <submittedName>
        <fullName evidence="5">TIGR03943 family protein</fullName>
    </submittedName>
</protein>
<dbReference type="PANTHER" id="PTHR40047:SF1">
    <property type="entry name" value="UPF0703 PROTEIN YCGQ"/>
    <property type="match status" value="1"/>
</dbReference>
<dbReference type="PANTHER" id="PTHR40047">
    <property type="entry name" value="UPF0703 PROTEIN YCGQ"/>
    <property type="match status" value="1"/>
</dbReference>
<dbReference type="EMBL" id="NOWF01000008">
    <property type="protein sequence ID" value="OYD06862.1"/>
    <property type="molecule type" value="Genomic_DNA"/>
</dbReference>
<organism evidence="5 6">
    <name type="scientific">Paludifilum halophilum</name>
    <dbReference type="NCBI Taxonomy" id="1642702"/>
    <lineage>
        <taxon>Bacteria</taxon>
        <taxon>Bacillati</taxon>
        <taxon>Bacillota</taxon>
        <taxon>Bacilli</taxon>
        <taxon>Bacillales</taxon>
        <taxon>Thermoactinomycetaceae</taxon>
        <taxon>Paludifilum</taxon>
    </lineage>
</organism>